<gene>
    <name evidence="1" type="ORF">B0681_04875</name>
</gene>
<protein>
    <submittedName>
        <fullName evidence="1">Uncharacterized protein</fullName>
    </submittedName>
</protein>
<comment type="caution">
    <text evidence="1">The sequence shown here is derived from an EMBL/GenBank/DDBJ whole genome shotgun (WGS) entry which is preliminary data.</text>
</comment>
<organism evidence="1 2">
    <name type="scientific">Moraxella porci DSM 25326</name>
    <dbReference type="NCBI Taxonomy" id="573983"/>
    <lineage>
        <taxon>Bacteria</taxon>
        <taxon>Pseudomonadati</taxon>
        <taxon>Pseudomonadota</taxon>
        <taxon>Gammaproteobacteria</taxon>
        <taxon>Moraxellales</taxon>
        <taxon>Moraxellaceae</taxon>
        <taxon>Moraxella</taxon>
    </lineage>
</organism>
<proteinExistence type="predicted"/>
<dbReference type="AlphaFoldDB" id="A0A1T0CSP1"/>
<dbReference type="RefSeq" id="WP_078317625.1">
    <property type="nucleotide sequence ID" value="NZ_MUYV01000005.1"/>
</dbReference>
<reference evidence="1 2" key="1">
    <citation type="submission" date="2017-02" db="EMBL/GenBank/DDBJ databases">
        <title>Draft genome sequence of Moraxella porci CCUG 54912T type strain.</title>
        <authorList>
            <person name="Salva-Serra F."/>
            <person name="Engstrom-Jakobsson H."/>
            <person name="Thorell K."/>
            <person name="Jaen-Luchoro D."/>
            <person name="Gonzales-Siles L."/>
            <person name="Karlsson R."/>
            <person name="Yazdan S."/>
            <person name="Boulund F."/>
            <person name="Johnning A."/>
            <person name="Engstrand L."/>
            <person name="Kristiansson E."/>
            <person name="Moore E."/>
        </authorList>
    </citation>
    <scope>NUCLEOTIDE SEQUENCE [LARGE SCALE GENOMIC DNA]</scope>
    <source>
        <strain evidence="1 2">CCUG 54912</strain>
    </source>
</reference>
<keyword evidence="2" id="KW-1185">Reference proteome</keyword>
<dbReference type="EMBL" id="MUYV01000005">
    <property type="protein sequence ID" value="OOS25356.1"/>
    <property type="molecule type" value="Genomic_DNA"/>
</dbReference>
<name>A0A1T0CSP1_9GAMM</name>
<evidence type="ECO:0000313" key="1">
    <source>
        <dbReference type="EMBL" id="OOS25356.1"/>
    </source>
</evidence>
<evidence type="ECO:0000313" key="2">
    <source>
        <dbReference type="Proteomes" id="UP000190683"/>
    </source>
</evidence>
<dbReference type="Proteomes" id="UP000190683">
    <property type="component" value="Unassembled WGS sequence"/>
</dbReference>
<accession>A0A1T0CSP1</accession>
<dbReference type="STRING" id="573983.B0681_04875"/>
<sequence>MVNNFIIAHLYEIEEELNIFEDNFDERLLESFKNIEKQAKESRLGYLQKRNSAFCPDCDDEATIEENAFFHQVNFVNLHEDFKNDFINISAVWLYHIFERRFKQVFNCRNDNYRMNDILSKFNLVSSNYEFEKCTNICTINYELRLVANAIKHGKGRSFDQLVRKYPNMVVDNKLISLADAKIQVGEDDIHRYILAMRAFWRQVLESSYG</sequence>